<protein>
    <recommendedName>
        <fullName evidence="1">DUF5916 domain-containing protein</fullName>
    </recommendedName>
</protein>
<feature type="domain" description="DUF5916" evidence="1">
    <location>
        <begin position="255"/>
        <end position="353"/>
    </location>
</feature>
<organism evidence="2">
    <name type="scientific">marine metagenome</name>
    <dbReference type="NCBI Taxonomy" id="408172"/>
    <lineage>
        <taxon>unclassified sequences</taxon>
        <taxon>metagenomes</taxon>
        <taxon>ecological metagenomes</taxon>
    </lineage>
</organism>
<sequence>MTSHTLLPLRLSSVILVFWLLGLSVVSSVAAHQQGDANTKRSFQALRLEPGENITVDGVLAEAAWDRAEPAGEFVQQEPSEGGAPTERTDVFVVYSQDYLYIGAMLYDSEPDGILGHQKQRDRGLGGDDRFMWMLDTFLDGRTGYFFETNPAGLLGDGLMRASSGRWGLSKEWDGIWNVKTVQSEMGWSVEIEIPFRTLNFDQSLDTWGINFQRTIRRKQEELLWSGHRRNQGMFRAVHAGLLTGLYDISQGLGLEVKPYGTAAWRDVSGEATTPSDLGFDLNYNLTPSLKAAVSINTDFAETEVDRRRVNLTRFPLYYPEQRDFFLENASVFDIASSSLGSSVFFSRNIGLAGGKEVPIVFGSRLTGQAGAYDLGFLQVRTARSDKLGVEDFTVGRVKRNFWRQSTVGMLYTRRATGTLNKDLAPLDRHTIAADLNLVSSSFLGDKNLQFEAFYVLHNDPKREGTANAGDRSARGIRLNYPNDIWRAHVSYREFGDEYRPALGFTPRNGFRRLQPSFSWNPRPARWGQVRQIENEIRYEHLLTLDNVLQTRKV</sequence>
<dbReference type="EMBL" id="UINC01000267">
    <property type="protein sequence ID" value="SUZ52322.1"/>
    <property type="molecule type" value="Genomic_DNA"/>
</dbReference>
<evidence type="ECO:0000313" key="2">
    <source>
        <dbReference type="EMBL" id="SUZ52322.1"/>
    </source>
</evidence>
<feature type="non-terminal residue" evidence="2">
    <location>
        <position position="554"/>
    </location>
</feature>
<dbReference type="Gene3D" id="2.60.40.1190">
    <property type="match status" value="1"/>
</dbReference>
<reference evidence="2" key="1">
    <citation type="submission" date="2018-05" db="EMBL/GenBank/DDBJ databases">
        <authorList>
            <person name="Lanie J.A."/>
            <person name="Ng W.-L."/>
            <person name="Kazmierczak K.M."/>
            <person name="Andrzejewski T.M."/>
            <person name="Davidsen T.M."/>
            <person name="Wayne K.J."/>
            <person name="Tettelin H."/>
            <person name="Glass J.I."/>
            <person name="Rusch D."/>
            <person name="Podicherti R."/>
            <person name="Tsui H.-C.T."/>
            <person name="Winkler M.E."/>
        </authorList>
    </citation>
    <scope>NUCLEOTIDE SEQUENCE</scope>
</reference>
<dbReference type="Pfam" id="PF19313">
    <property type="entry name" value="DUF5916"/>
    <property type="match status" value="1"/>
</dbReference>
<dbReference type="SUPFAM" id="SSF49344">
    <property type="entry name" value="CBD9-like"/>
    <property type="match status" value="1"/>
</dbReference>
<name>A0A381NCL8_9ZZZZ</name>
<evidence type="ECO:0000259" key="1">
    <source>
        <dbReference type="Pfam" id="PF19313"/>
    </source>
</evidence>
<dbReference type="InterPro" id="IPR045670">
    <property type="entry name" value="DUF5916"/>
</dbReference>
<dbReference type="CDD" id="cd09618">
    <property type="entry name" value="CBM9_like_2"/>
    <property type="match status" value="1"/>
</dbReference>
<proteinExistence type="predicted"/>
<gene>
    <name evidence="2" type="ORF">METZ01_LOCUS5176</name>
</gene>
<accession>A0A381NCL8</accession>
<dbReference type="AlphaFoldDB" id="A0A381NCL8"/>